<feature type="region of interest" description="Disordered" evidence="1">
    <location>
        <begin position="379"/>
        <end position="400"/>
    </location>
</feature>
<evidence type="ECO:0000313" key="4">
    <source>
        <dbReference type="Proteomes" id="UP000064967"/>
    </source>
</evidence>
<name>A0A0K1Q2U6_9BACT</name>
<keyword evidence="4" id="KW-1185">Reference proteome</keyword>
<sequence>MRNKIIAVNAVIMLIIGLLAFAIVRTQLVDATSSVGQLKTSAQRDVSGAAAQLQLDGLRAERWLAMKSAEPATRAVLGRATPDARGDAARQLCDQIASAAQGSLGSKPSIVAVVDASGKIVGRNGSDLNRGDDIGASYPAFKDAIQKSYPGSDIWTDKARADQYIASYAPVRDEAGRSAGMLVLGTPLNDALARVGDVATGRGLLLVTSSGDIVASSHAGDDVKKAVTEGVGDVKNALANGNVVASASHDVIFATAPLSGFGDGKRTAVVAAAPASLLPSASTIPLSILGATALGLILVFAGGWFLGNYISRPIAALEEGLLGILNGQSDKRFELDHAELGGLAFRIDQLLNQLMGVEEDNTDDEGRVSKAPTAANFGDALSVDRSQGGGGGGAASSAGDVDAGRLAAEPADAYYARLYREYINAKRSLGEQVDHITDQAFRSRIQGMEQDASSKHGRPVRYQVQSNGREVVLLAVPLG</sequence>
<accession>A0A0K1Q2U6</accession>
<organism evidence="3 4">
    <name type="scientific">Labilithrix luteola</name>
    <dbReference type="NCBI Taxonomy" id="1391654"/>
    <lineage>
        <taxon>Bacteria</taxon>
        <taxon>Pseudomonadati</taxon>
        <taxon>Myxococcota</taxon>
        <taxon>Polyangia</taxon>
        <taxon>Polyangiales</taxon>
        <taxon>Labilitrichaceae</taxon>
        <taxon>Labilithrix</taxon>
    </lineage>
</organism>
<reference evidence="3 4" key="1">
    <citation type="submission" date="2015-08" db="EMBL/GenBank/DDBJ databases">
        <authorList>
            <person name="Babu N.S."/>
            <person name="Beckwith C.J."/>
            <person name="Beseler K.G."/>
            <person name="Brison A."/>
            <person name="Carone J.V."/>
            <person name="Caskin T.P."/>
            <person name="Diamond M."/>
            <person name="Durham M.E."/>
            <person name="Foxe J.M."/>
            <person name="Go M."/>
            <person name="Henderson B.A."/>
            <person name="Jones I.B."/>
            <person name="McGettigan J.A."/>
            <person name="Micheletti S.J."/>
            <person name="Nasrallah M.E."/>
            <person name="Ortiz D."/>
            <person name="Piller C.R."/>
            <person name="Privatt S.R."/>
            <person name="Schneider S.L."/>
            <person name="Sharp S."/>
            <person name="Smith T.C."/>
            <person name="Stanton J.D."/>
            <person name="Ullery H.E."/>
            <person name="Wilson R.J."/>
            <person name="Serrano M.G."/>
            <person name="Buck G."/>
            <person name="Lee V."/>
            <person name="Wang Y."/>
            <person name="Carvalho R."/>
            <person name="Voegtly L."/>
            <person name="Shi R."/>
            <person name="Duckworth R."/>
            <person name="Johnson A."/>
            <person name="Loviza R."/>
            <person name="Walstead R."/>
            <person name="Shah Z."/>
            <person name="Kiflezghi M."/>
            <person name="Wade K."/>
            <person name="Ball S.L."/>
            <person name="Bradley K.W."/>
            <person name="Asai D.J."/>
            <person name="Bowman C.A."/>
            <person name="Russell D.A."/>
            <person name="Pope W.H."/>
            <person name="Jacobs-Sera D."/>
            <person name="Hendrix R.W."/>
            <person name="Hatfull G.F."/>
        </authorList>
    </citation>
    <scope>NUCLEOTIDE SEQUENCE [LARGE SCALE GENOMIC DNA]</scope>
    <source>
        <strain evidence="3 4">DSM 27648</strain>
    </source>
</reference>
<dbReference type="AlphaFoldDB" id="A0A0K1Q2U6"/>
<protein>
    <recommendedName>
        <fullName evidence="5">HAMP domain-containing protein</fullName>
    </recommendedName>
</protein>
<dbReference type="NCBIfam" id="NF041621">
    <property type="entry name" value="MXAN_5187_C_dom"/>
    <property type="match status" value="1"/>
</dbReference>
<dbReference type="Gene3D" id="6.10.340.10">
    <property type="match status" value="1"/>
</dbReference>
<dbReference type="Proteomes" id="UP000064967">
    <property type="component" value="Chromosome"/>
</dbReference>
<dbReference type="EMBL" id="CP012333">
    <property type="protein sequence ID" value="AKU99966.1"/>
    <property type="molecule type" value="Genomic_DNA"/>
</dbReference>
<keyword evidence="2" id="KW-0472">Membrane</keyword>
<evidence type="ECO:0008006" key="5">
    <source>
        <dbReference type="Google" id="ProtNLM"/>
    </source>
</evidence>
<feature type="transmembrane region" description="Helical" evidence="2">
    <location>
        <begin position="284"/>
        <end position="306"/>
    </location>
</feature>
<dbReference type="OrthoDB" id="5487286at2"/>
<evidence type="ECO:0000313" key="3">
    <source>
        <dbReference type="EMBL" id="AKU99966.1"/>
    </source>
</evidence>
<evidence type="ECO:0000256" key="2">
    <source>
        <dbReference type="SAM" id="Phobius"/>
    </source>
</evidence>
<gene>
    <name evidence="3" type="ORF">AKJ09_06630</name>
</gene>
<dbReference type="STRING" id="1391654.AKJ09_06630"/>
<proteinExistence type="predicted"/>
<keyword evidence="2" id="KW-1133">Transmembrane helix</keyword>
<dbReference type="KEGG" id="llu:AKJ09_06630"/>
<evidence type="ECO:0000256" key="1">
    <source>
        <dbReference type="SAM" id="MobiDB-lite"/>
    </source>
</evidence>
<keyword evidence="2" id="KW-0812">Transmembrane</keyword>
<dbReference type="RefSeq" id="WP_146651342.1">
    <property type="nucleotide sequence ID" value="NZ_CP012333.1"/>
</dbReference>